<organism evidence="2 3">
    <name type="scientific">Cupriavidus taiwanensis</name>
    <dbReference type="NCBI Taxonomy" id="164546"/>
    <lineage>
        <taxon>Bacteria</taxon>
        <taxon>Pseudomonadati</taxon>
        <taxon>Pseudomonadota</taxon>
        <taxon>Betaproteobacteria</taxon>
        <taxon>Burkholderiales</taxon>
        <taxon>Burkholderiaceae</taxon>
        <taxon>Cupriavidus</taxon>
    </lineage>
</organism>
<feature type="binding site" evidence="1">
    <location>
        <begin position="87"/>
        <end position="89"/>
    </location>
    <ligand>
        <name>substrate</name>
    </ligand>
</feature>
<comment type="miscellaneous">
    <text evidence="1">Reaction is initiated by nucleophilic attack of cysteine at the double bond, yielding a covalent succinylcysteine-like intermediate.</text>
</comment>
<comment type="similarity">
    <text evidence="1">Belongs to the maleate isomerase family.</text>
</comment>
<dbReference type="InterPro" id="IPR053714">
    <property type="entry name" value="Iso_Racemase_Enz_sf"/>
</dbReference>
<evidence type="ECO:0000313" key="2">
    <source>
        <dbReference type="EMBL" id="SPC22110.1"/>
    </source>
</evidence>
<name>A0A7Z7JE35_9BURK</name>
<feature type="binding site" evidence="1">
    <location>
        <position position="22"/>
    </location>
    <ligand>
        <name>substrate</name>
    </ligand>
</feature>
<keyword evidence="1 2" id="KW-0413">Isomerase</keyword>
<proteinExistence type="inferred from homology"/>
<evidence type="ECO:0000256" key="1">
    <source>
        <dbReference type="HAMAP-Rule" id="MF_00943"/>
    </source>
</evidence>
<dbReference type="GO" id="GO:0050076">
    <property type="term" value="F:maleate isomerase activity"/>
    <property type="evidence" value="ECO:0007669"/>
    <property type="project" value="UniProtKB-UniRule"/>
</dbReference>
<evidence type="ECO:0000313" key="3">
    <source>
        <dbReference type="Proteomes" id="UP000257139"/>
    </source>
</evidence>
<dbReference type="Gene3D" id="3.40.50.12500">
    <property type="match status" value="1"/>
</dbReference>
<dbReference type="EMBL" id="LT978514">
    <property type="protein sequence ID" value="SPC22110.1"/>
    <property type="molecule type" value="Genomic_DNA"/>
</dbReference>
<gene>
    <name evidence="1" type="primary">maiA</name>
    <name evidence="2" type="ORF">CBM2594_B10976</name>
</gene>
<dbReference type="Pfam" id="PF17645">
    <property type="entry name" value="Amdase"/>
    <property type="match status" value="1"/>
</dbReference>
<dbReference type="InterPro" id="IPR026286">
    <property type="entry name" value="MaiA/AMDase"/>
</dbReference>
<dbReference type="Proteomes" id="UP000257139">
    <property type="component" value="Chromosome CBM2594_b"/>
</dbReference>
<dbReference type="PANTHER" id="PTHR40267">
    <property type="entry name" value="BLR3294 PROTEIN"/>
    <property type="match status" value="1"/>
</dbReference>
<feature type="active site" description="Nucleophile" evidence="1">
    <location>
        <position position="87"/>
    </location>
</feature>
<feature type="binding site" evidence="1">
    <location>
        <begin position="206"/>
        <end position="207"/>
    </location>
    <ligand>
        <name>substrate</name>
    </ligand>
</feature>
<comment type="function">
    <text evidence="1">Catalyzes cis-trans isomerization of the C2-C3 double bond in maleate to yield fumarate.</text>
</comment>
<dbReference type="EC" id="5.2.1.1" evidence="1"/>
<dbReference type="AlphaFoldDB" id="A0A7Z7JE35"/>
<dbReference type="InterPro" id="IPR028615">
    <property type="entry name" value="Maleate_isomerase"/>
</dbReference>
<comment type="subunit">
    <text evidence="1">Homodimer.</text>
</comment>
<feature type="modified residue" description="S-(2-succinyl)cysteine" evidence="1">
    <location>
        <position position="87"/>
    </location>
</feature>
<accession>A0A7Z7JE35</accession>
<dbReference type="HAMAP" id="MF_00943">
    <property type="entry name" value="Maleate_isomerase"/>
    <property type="match status" value="1"/>
</dbReference>
<dbReference type="PANTHER" id="PTHR40267:SF1">
    <property type="entry name" value="BLR3294 PROTEIN"/>
    <property type="match status" value="1"/>
</dbReference>
<feature type="active site" description="Proton donor" evidence="1">
    <location>
        <position position="205"/>
    </location>
</feature>
<comment type="catalytic activity">
    <reaction evidence="1">
        <text>maleate = fumarate</text>
        <dbReference type="Rhea" id="RHEA:13169"/>
        <dbReference type="ChEBI" id="CHEBI:29806"/>
        <dbReference type="ChEBI" id="CHEBI:30780"/>
        <dbReference type="EC" id="5.2.1.1"/>
    </reaction>
</comment>
<feature type="binding site" evidence="1">
    <location>
        <position position="144"/>
    </location>
    <ligand>
        <name>substrate</name>
    </ligand>
</feature>
<dbReference type="PIRSF" id="PIRSF015736">
    <property type="entry name" value="MI"/>
    <property type="match status" value="1"/>
</dbReference>
<reference evidence="2 3" key="1">
    <citation type="submission" date="2018-01" db="EMBL/GenBank/DDBJ databases">
        <authorList>
            <person name="Clerissi C."/>
        </authorList>
    </citation>
    <scope>NUCLEOTIDE SEQUENCE [LARGE SCALE GENOMIC DNA]</scope>
    <source>
        <strain evidence="2">Cupriavidus taiwanensis STM 6021</strain>
    </source>
</reference>
<feature type="binding site" evidence="1">
    <location>
        <position position="174"/>
    </location>
    <ligand>
        <name>substrate</name>
    </ligand>
</feature>
<sequence length="260" mass="28047">MPPNLSTSIMQYRIGQIVPSSNITMEREVPAIFAGRMQVLPERFSFHSSRVRMHRVVTEELARMNRDMGRCAQELADARVDIMSTACLVATMCMGQGYHRQVIEDLTAAIGDGPHLPEVMTSAGALVEELKDFGARRIALLAPYSDALTRTVVDYIESEGIAVQDAINFSILDNLEVGARDPMQLLQDVQRLNTAGVDVVVLSACVQMPSLAALEPAQQALGIPVTSTAACTARQMLRRLGLRAEAPGAGALLGSRTGLA</sequence>
<protein>
    <recommendedName>
        <fullName evidence="1">Maleate isomerase</fullName>
        <ecNumber evidence="1">5.2.1.1</ecNumber>
    </recommendedName>
    <alternativeName>
        <fullName evidence="1">Maleate cis-trans isomerase</fullName>
    </alternativeName>
</protein>